<dbReference type="Proteomes" id="UP001593833">
    <property type="component" value="Unassembled WGS sequence"/>
</dbReference>
<dbReference type="EMBL" id="JBHPKH010000134">
    <property type="protein sequence ID" value="MFC1573362.1"/>
    <property type="molecule type" value="Genomic_DNA"/>
</dbReference>
<feature type="chain" id="PRO_5046476866" evidence="1">
    <location>
        <begin position="24"/>
        <end position="277"/>
    </location>
</feature>
<evidence type="ECO:0000313" key="2">
    <source>
        <dbReference type="EMBL" id="MFC1573362.1"/>
    </source>
</evidence>
<proteinExistence type="predicted"/>
<protein>
    <submittedName>
        <fullName evidence="2">Uncharacterized protein</fullName>
    </submittedName>
</protein>
<sequence>MKAKVRRFSSIIACAVCILCFFAAEGSADKTKSLLATRIPDTALAPSGPGLPSRADTVWYGYYTMNGDDPYAVPGETWTWDHGGADPLEGWTPIDMTRKQPNDTWWTWVESASFECPAEAPMINGSGGQLWLGRQQSYADSACWICDAGETCSLGYEGMLRQLVESPIFPYSSGGVNVGCDVVTDFETGYDFFTGRLIAMLGDQELDTVDSGTIVYSAGVPWDPEHFALAAEGSQMGYADGVKVVFEFVSDFSYSDSDGGYCSTYGACCLDNVAIST</sequence>
<gene>
    <name evidence="2" type="ORF">ACFL6M_07170</name>
</gene>
<keyword evidence="3" id="KW-1185">Reference proteome</keyword>
<reference evidence="2 3" key="1">
    <citation type="submission" date="2024-09" db="EMBL/GenBank/DDBJ databases">
        <authorList>
            <person name="D'Angelo T."/>
        </authorList>
    </citation>
    <scope>NUCLEOTIDE SEQUENCE [LARGE SCALE GENOMIC DNA]</scope>
    <source>
        <strain evidence="2">SAG AM-320-E07</strain>
    </source>
</reference>
<organism evidence="2 3">
    <name type="scientific">Eiseniibacteriota bacterium</name>
    <dbReference type="NCBI Taxonomy" id="2212470"/>
    <lineage>
        <taxon>Bacteria</taxon>
        <taxon>Candidatus Eiseniibacteriota</taxon>
    </lineage>
</organism>
<feature type="signal peptide" evidence="1">
    <location>
        <begin position="1"/>
        <end position="23"/>
    </location>
</feature>
<comment type="caution">
    <text evidence="2">The sequence shown here is derived from an EMBL/GenBank/DDBJ whole genome shotgun (WGS) entry which is preliminary data.</text>
</comment>
<name>A0ABV6YLZ7_UNCEI</name>
<keyword evidence="1" id="KW-0732">Signal</keyword>
<evidence type="ECO:0000313" key="3">
    <source>
        <dbReference type="Proteomes" id="UP001593833"/>
    </source>
</evidence>
<feature type="non-terminal residue" evidence="2">
    <location>
        <position position="277"/>
    </location>
</feature>
<accession>A0ABV6YLZ7</accession>
<evidence type="ECO:0000256" key="1">
    <source>
        <dbReference type="SAM" id="SignalP"/>
    </source>
</evidence>